<proteinExistence type="predicted"/>
<dbReference type="AlphaFoldDB" id="A0A544Z1T5"/>
<feature type="transmembrane region" description="Helical" evidence="1">
    <location>
        <begin position="40"/>
        <end position="67"/>
    </location>
</feature>
<gene>
    <name evidence="2" type="ORF">FLX08_06740</name>
</gene>
<accession>A0A544Z1T5</accession>
<comment type="caution">
    <text evidence="2">The sequence shown here is derived from an EMBL/GenBank/DDBJ whole genome shotgun (WGS) entry which is preliminary data.</text>
</comment>
<dbReference type="InterPro" id="IPR016410">
    <property type="entry name" value="Phage_imm"/>
</dbReference>
<keyword evidence="1" id="KW-1133">Transmembrane helix</keyword>
<evidence type="ECO:0000313" key="3">
    <source>
        <dbReference type="Proteomes" id="UP000316541"/>
    </source>
</evidence>
<dbReference type="Pfam" id="PF14373">
    <property type="entry name" value="Imm_superinfect"/>
    <property type="match status" value="1"/>
</dbReference>
<name>A0A544Z1T5_9ACTN</name>
<dbReference type="EMBL" id="VIRM01000005">
    <property type="protein sequence ID" value="TQS23024.1"/>
    <property type="molecule type" value="Genomic_DNA"/>
</dbReference>
<keyword evidence="1" id="KW-0812">Transmembrane</keyword>
<reference evidence="2 3" key="1">
    <citation type="submission" date="2019-07" db="EMBL/GenBank/DDBJ databases">
        <title>Microbispora hainanensis DSM 45428.</title>
        <authorList>
            <person name="Thawai C."/>
        </authorList>
    </citation>
    <scope>NUCLEOTIDE SEQUENCE [LARGE SCALE GENOMIC DNA]</scope>
    <source>
        <strain evidence="2 3">DSM 45428</strain>
    </source>
</reference>
<sequence length="74" mass="8252">MGEVDALAHSYLFWIGLILLLVVLYLLPTLIGLLRGVENVLLLIAFNFFGGLTCIGWPAALFLAFALPIRHDRR</sequence>
<protein>
    <submittedName>
        <fullName evidence="2">Superinfection immunity protein</fullName>
    </submittedName>
</protein>
<dbReference type="Proteomes" id="UP000316541">
    <property type="component" value="Unassembled WGS sequence"/>
</dbReference>
<evidence type="ECO:0000256" key="1">
    <source>
        <dbReference type="SAM" id="Phobius"/>
    </source>
</evidence>
<feature type="transmembrane region" description="Helical" evidence="1">
    <location>
        <begin position="12"/>
        <end position="34"/>
    </location>
</feature>
<evidence type="ECO:0000313" key="2">
    <source>
        <dbReference type="EMBL" id="TQS23024.1"/>
    </source>
</evidence>
<keyword evidence="1" id="KW-0472">Membrane</keyword>
<organism evidence="2 3">
    <name type="scientific">Microbispora hainanensis</name>
    <dbReference type="NCBI Taxonomy" id="568844"/>
    <lineage>
        <taxon>Bacteria</taxon>
        <taxon>Bacillati</taxon>
        <taxon>Actinomycetota</taxon>
        <taxon>Actinomycetes</taxon>
        <taxon>Streptosporangiales</taxon>
        <taxon>Streptosporangiaceae</taxon>
        <taxon>Microbispora</taxon>
    </lineage>
</organism>